<keyword evidence="1" id="KW-0812">Transmembrane</keyword>
<dbReference type="EMBL" id="CP049074">
    <property type="protein sequence ID" value="QKQ99774.1"/>
    <property type="molecule type" value="Genomic_DNA"/>
</dbReference>
<dbReference type="Pfam" id="PF01998">
    <property type="entry name" value="DUF131"/>
    <property type="match status" value="1"/>
</dbReference>
<gene>
    <name evidence="2" type="ORF">GWK48_04670</name>
</gene>
<protein>
    <submittedName>
        <fullName evidence="2">DUF131 domain-containing protein</fullName>
    </submittedName>
</protein>
<proteinExistence type="predicted"/>
<accession>A0A6N0NUD7</accession>
<keyword evidence="1" id="KW-0472">Membrane</keyword>
<dbReference type="AlphaFoldDB" id="A0A6N0NUD7"/>
<keyword evidence="1" id="KW-1133">Transmembrane helix</keyword>
<dbReference type="NCBIfam" id="TIGR00304">
    <property type="entry name" value="TIGR00304 family membrane protein"/>
    <property type="match status" value="1"/>
</dbReference>
<organism evidence="2 3">
    <name type="scientific">Metallosphaera tengchongensis</name>
    <dbReference type="NCBI Taxonomy" id="1532350"/>
    <lineage>
        <taxon>Archaea</taxon>
        <taxon>Thermoproteota</taxon>
        <taxon>Thermoprotei</taxon>
        <taxon>Sulfolobales</taxon>
        <taxon>Sulfolobaceae</taxon>
        <taxon>Metallosphaera</taxon>
    </lineage>
</organism>
<evidence type="ECO:0000313" key="2">
    <source>
        <dbReference type="EMBL" id="QKQ99774.1"/>
    </source>
</evidence>
<evidence type="ECO:0000313" key="3">
    <source>
        <dbReference type="Proteomes" id="UP000509301"/>
    </source>
</evidence>
<keyword evidence="3" id="KW-1185">Reference proteome</keyword>
<dbReference type="GeneID" id="55641218"/>
<sequence length="86" mass="9199">MRLTLVGIALIFLGFILTFIGAFTSTSFSTSPAVGGVVLIGPFPIIFGKGYSGEVIPLIIIGLIFTVISVIFFLSSIWFIRKAGKE</sequence>
<dbReference type="InterPro" id="IPR002849">
    <property type="entry name" value="DUF131"/>
</dbReference>
<dbReference type="KEGG" id="mten:GWK48_04670"/>
<dbReference type="RefSeq" id="WP_174630075.1">
    <property type="nucleotide sequence ID" value="NZ_CP049074.1"/>
</dbReference>
<dbReference type="Proteomes" id="UP000509301">
    <property type="component" value="Chromosome"/>
</dbReference>
<dbReference type="OrthoDB" id="34639at183924"/>
<feature type="transmembrane region" description="Helical" evidence="1">
    <location>
        <begin position="59"/>
        <end position="80"/>
    </location>
</feature>
<name>A0A6N0NUD7_9CREN</name>
<reference evidence="2 3" key="1">
    <citation type="submission" date="2020-02" db="EMBL/GenBank/DDBJ databases">
        <title>Comparative genome analysis reveals the metabolism and evolution of the thermophilic archaeal genus Metallosphaera.</title>
        <authorList>
            <person name="Jiang C."/>
        </authorList>
    </citation>
    <scope>NUCLEOTIDE SEQUENCE [LARGE SCALE GENOMIC DNA]</scope>
    <source>
        <strain evidence="2 3">Ric-A</strain>
    </source>
</reference>
<evidence type="ECO:0000256" key="1">
    <source>
        <dbReference type="SAM" id="Phobius"/>
    </source>
</evidence>